<reference evidence="1 2" key="1">
    <citation type="submission" date="2016-05" db="EMBL/GenBank/DDBJ databases">
        <title>A degradative enzymes factory behind the ericoid mycorrhizal symbiosis.</title>
        <authorList>
            <consortium name="DOE Joint Genome Institute"/>
            <person name="Martino E."/>
            <person name="Morin E."/>
            <person name="Grelet G."/>
            <person name="Kuo A."/>
            <person name="Kohler A."/>
            <person name="Daghino S."/>
            <person name="Barry K."/>
            <person name="Choi C."/>
            <person name="Cichocki N."/>
            <person name="Clum A."/>
            <person name="Copeland A."/>
            <person name="Hainaut M."/>
            <person name="Haridas S."/>
            <person name="Labutti K."/>
            <person name="Lindquist E."/>
            <person name="Lipzen A."/>
            <person name="Khouja H.-R."/>
            <person name="Murat C."/>
            <person name="Ohm R."/>
            <person name="Olson A."/>
            <person name="Spatafora J."/>
            <person name="Veneault-Fourrey C."/>
            <person name="Henrissat B."/>
            <person name="Grigoriev I."/>
            <person name="Martin F."/>
            <person name="Perotto S."/>
        </authorList>
    </citation>
    <scope>NUCLEOTIDE SEQUENCE [LARGE SCALE GENOMIC DNA]</scope>
    <source>
        <strain evidence="1 2">UAMH 7357</strain>
    </source>
</reference>
<sequence length="256" mass="27869">MEPSKFPPILTADLMNSIREHPTLAPHTWYIIAATTLTALNRPDEVPRIYEHAITLVSRSISSGTEHEEQLTILRRMREALIKTSAVVGVPKVINSLLALKKITPLELQDQPSGESPTLRKADFSESALSRIEQRGQEFFGSVYGKVAERVMSQMDNSGTGDLGLVARLMYSHILSNTSVLNGADTSFVMIAALIPQDVNPQLKGHLKGALNGGATLEQVRAAREVTIKICEGAGMTRLGTTAVAGWGWREEVANI</sequence>
<dbReference type="EMBL" id="KZ613473">
    <property type="protein sequence ID" value="PMD24078.1"/>
    <property type="molecule type" value="Genomic_DNA"/>
</dbReference>
<organism evidence="1 2">
    <name type="scientific">Hyaloscypha hepaticicola</name>
    <dbReference type="NCBI Taxonomy" id="2082293"/>
    <lineage>
        <taxon>Eukaryota</taxon>
        <taxon>Fungi</taxon>
        <taxon>Dikarya</taxon>
        <taxon>Ascomycota</taxon>
        <taxon>Pezizomycotina</taxon>
        <taxon>Leotiomycetes</taxon>
        <taxon>Helotiales</taxon>
        <taxon>Hyaloscyphaceae</taxon>
        <taxon>Hyaloscypha</taxon>
    </lineage>
</organism>
<keyword evidence="2" id="KW-1185">Reference proteome</keyword>
<evidence type="ECO:0000313" key="1">
    <source>
        <dbReference type="EMBL" id="PMD24078.1"/>
    </source>
</evidence>
<gene>
    <name evidence="1" type="ORF">NA56DRAFT_669268</name>
</gene>
<protein>
    <recommendedName>
        <fullName evidence="3">Carboxymuconolactone decarboxylase-like domain-containing protein</fullName>
    </recommendedName>
</protein>
<dbReference type="SUPFAM" id="SSF69118">
    <property type="entry name" value="AhpD-like"/>
    <property type="match status" value="1"/>
</dbReference>
<dbReference type="InterPro" id="IPR029032">
    <property type="entry name" value="AhpD-like"/>
</dbReference>
<dbReference type="AlphaFoldDB" id="A0A2J6QCW9"/>
<dbReference type="PANTHER" id="PTHR28180">
    <property type="entry name" value="CONSERVED MITOCHONDRIAL PROTEIN-RELATED"/>
    <property type="match status" value="1"/>
</dbReference>
<dbReference type="Proteomes" id="UP000235672">
    <property type="component" value="Unassembled WGS sequence"/>
</dbReference>
<dbReference type="InterPro" id="IPR052999">
    <property type="entry name" value="PTS1_Protein"/>
</dbReference>
<dbReference type="Gene3D" id="1.20.1290.10">
    <property type="entry name" value="AhpD-like"/>
    <property type="match status" value="1"/>
</dbReference>
<evidence type="ECO:0008006" key="3">
    <source>
        <dbReference type="Google" id="ProtNLM"/>
    </source>
</evidence>
<evidence type="ECO:0000313" key="2">
    <source>
        <dbReference type="Proteomes" id="UP000235672"/>
    </source>
</evidence>
<dbReference type="OrthoDB" id="5537330at2759"/>
<dbReference type="STRING" id="1745343.A0A2J6QCW9"/>
<name>A0A2J6QCW9_9HELO</name>
<proteinExistence type="predicted"/>
<dbReference type="PANTHER" id="PTHR28180:SF2">
    <property type="entry name" value="PEROXISOMAL PROTEIN 2"/>
    <property type="match status" value="1"/>
</dbReference>
<accession>A0A2J6QCW9</accession>